<reference evidence="5" key="1">
    <citation type="journal article" date="2021" name="PeerJ">
        <title>Extensive microbial diversity within the chicken gut microbiome revealed by metagenomics and culture.</title>
        <authorList>
            <person name="Gilroy R."/>
            <person name="Ravi A."/>
            <person name="Getino M."/>
            <person name="Pursley I."/>
            <person name="Horton D.L."/>
            <person name="Alikhan N.F."/>
            <person name="Baker D."/>
            <person name="Gharbi K."/>
            <person name="Hall N."/>
            <person name="Watson M."/>
            <person name="Adriaenssens E.M."/>
            <person name="Foster-Nyarko E."/>
            <person name="Jarju S."/>
            <person name="Secka A."/>
            <person name="Antonio M."/>
            <person name="Oren A."/>
            <person name="Chaudhuri R.R."/>
            <person name="La Ragione R."/>
            <person name="Hildebrand F."/>
            <person name="Pallen M.J."/>
        </authorList>
    </citation>
    <scope>NUCLEOTIDE SEQUENCE</scope>
    <source>
        <strain evidence="5">CHK178-16964</strain>
    </source>
</reference>
<feature type="binding site" evidence="3">
    <location>
        <position position="495"/>
    </location>
    <ligand>
        <name>Mg(2+)</name>
        <dbReference type="ChEBI" id="CHEBI:18420"/>
        <label>1</label>
    </ligand>
</feature>
<dbReference type="PANTHER" id="PTHR16222">
    <property type="entry name" value="ADP-RIBOSYLGLYCOHYDROLASE"/>
    <property type="match status" value="1"/>
</dbReference>
<evidence type="ECO:0000313" key="6">
    <source>
        <dbReference type="Proteomes" id="UP000823900"/>
    </source>
</evidence>
<dbReference type="InterPro" id="IPR036705">
    <property type="entry name" value="Ribosyl_crysJ1_sf"/>
</dbReference>
<feature type="binding site" evidence="3">
    <location>
        <position position="245"/>
    </location>
    <ligand>
        <name>Mg(2+)</name>
        <dbReference type="ChEBI" id="CHEBI:18420"/>
        <label>1</label>
    </ligand>
</feature>
<dbReference type="GO" id="GO:0046872">
    <property type="term" value="F:metal ion binding"/>
    <property type="evidence" value="ECO:0007669"/>
    <property type="project" value="UniProtKB-KW"/>
</dbReference>
<organism evidence="5 6">
    <name type="scientific">Candidatus Lachnoclostridium stercoravium</name>
    <dbReference type="NCBI Taxonomy" id="2838633"/>
    <lineage>
        <taxon>Bacteria</taxon>
        <taxon>Bacillati</taxon>
        <taxon>Bacillota</taxon>
        <taxon>Clostridia</taxon>
        <taxon>Lachnospirales</taxon>
        <taxon>Lachnospiraceae</taxon>
    </lineage>
</organism>
<keyword evidence="2" id="KW-0378">Hydrolase</keyword>
<dbReference type="Pfam" id="PF01661">
    <property type="entry name" value="Macro"/>
    <property type="match status" value="1"/>
</dbReference>
<evidence type="ECO:0000256" key="1">
    <source>
        <dbReference type="ARBA" id="ARBA00010702"/>
    </source>
</evidence>
<comment type="similarity">
    <text evidence="1">Belongs to the ADP-ribosylglycohydrolase family.</text>
</comment>
<feature type="domain" description="Macro" evidence="4">
    <location>
        <begin position="1"/>
        <end position="185"/>
    </location>
</feature>
<dbReference type="Gene3D" id="3.40.220.10">
    <property type="entry name" value="Leucine Aminopeptidase, subunit E, domain 1"/>
    <property type="match status" value="1"/>
</dbReference>
<evidence type="ECO:0000256" key="2">
    <source>
        <dbReference type="ARBA" id="ARBA00022801"/>
    </source>
</evidence>
<comment type="cofactor">
    <cofactor evidence="3">
        <name>Mg(2+)</name>
        <dbReference type="ChEBI" id="CHEBI:18420"/>
    </cofactor>
    <text evidence="3">Binds 2 magnesium ions per subunit.</text>
</comment>
<dbReference type="EMBL" id="DWZA01000032">
    <property type="protein sequence ID" value="HJA70681.1"/>
    <property type="molecule type" value="Genomic_DNA"/>
</dbReference>
<dbReference type="InterPro" id="IPR005502">
    <property type="entry name" value="Ribosyl_crysJ1"/>
</dbReference>
<dbReference type="InterPro" id="IPR043472">
    <property type="entry name" value="Macro_dom-like"/>
</dbReference>
<name>A0A9D2HFI6_9FIRM</name>
<feature type="binding site" evidence="3">
    <location>
        <position position="494"/>
    </location>
    <ligand>
        <name>Mg(2+)</name>
        <dbReference type="ChEBI" id="CHEBI:18420"/>
        <label>1</label>
    </ligand>
</feature>
<dbReference type="SUPFAM" id="SSF101478">
    <property type="entry name" value="ADP-ribosylglycohydrolase"/>
    <property type="match status" value="1"/>
</dbReference>
<feature type="binding site" evidence="3">
    <location>
        <position position="243"/>
    </location>
    <ligand>
        <name>Mg(2+)</name>
        <dbReference type="ChEBI" id="CHEBI:18420"/>
        <label>1</label>
    </ligand>
</feature>
<dbReference type="Proteomes" id="UP000823900">
    <property type="component" value="Unassembled WGS sequence"/>
</dbReference>
<evidence type="ECO:0000259" key="4">
    <source>
        <dbReference type="PROSITE" id="PS51154"/>
    </source>
</evidence>
<feature type="binding site" evidence="3">
    <location>
        <position position="244"/>
    </location>
    <ligand>
        <name>Mg(2+)</name>
        <dbReference type="ChEBI" id="CHEBI:18420"/>
        <label>1</label>
    </ligand>
</feature>
<dbReference type="SUPFAM" id="SSF52949">
    <property type="entry name" value="Macro domain-like"/>
    <property type="match status" value="1"/>
</dbReference>
<protein>
    <submittedName>
        <fullName evidence="5">ADP-ribosylglycohydrolase family protein</fullName>
    </submittedName>
</protein>
<dbReference type="SMART" id="SM00506">
    <property type="entry name" value="A1pp"/>
    <property type="match status" value="1"/>
</dbReference>
<proteinExistence type="inferred from homology"/>
<dbReference type="PROSITE" id="PS51154">
    <property type="entry name" value="MACRO"/>
    <property type="match status" value="1"/>
</dbReference>
<dbReference type="Pfam" id="PF03747">
    <property type="entry name" value="ADP_ribosyl_GH"/>
    <property type="match status" value="1"/>
</dbReference>
<evidence type="ECO:0000256" key="3">
    <source>
        <dbReference type="PIRSR" id="PIRSR605502-1"/>
    </source>
</evidence>
<dbReference type="Gene3D" id="1.10.4080.10">
    <property type="entry name" value="ADP-ribosylation/Crystallin J1"/>
    <property type="match status" value="1"/>
</dbReference>
<dbReference type="PANTHER" id="PTHR16222:SF24">
    <property type="entry name" value="ADP-RIBOSYLHYDROLASE ARH3"/>
    <property type="match status" value="1"/>
</dbReference>
<dbReference type="GO" id="GO:0016787">
    <property type="term" value="F:hydrolase activity"/>
    <property type="evidence" value="ECO:0007669"/>
    <property type="project" value="UniProtKB-KW"/>
</dbReference>
<dbReference type="AlphaFoldDB" id="A0A9D2HFI6"/>
<accession>A0A9D2HFI6</accession>
<sequence>MKINIITGDLLSVSCDAWVNPTDTRLSGSGGLDKVFHQKCGPRLEMELSGKGSLNPGEVAATSGCGLPVKYILHAAVPLKSSETGPTYDRLEKCCENIIMAANSKGSIRHLAMPLIGTGHGGYDLYDTFYPGSLISMTAAAILSGIIRGMHKAIHSPFGLLSQVTIVCSSEKNRIPMDSARSWMLGKGIDVRSRVRGCLLGGAIGDALGYPIEFMKSAEFPKSMQDWTAEYLLDPESGKAVISDDTQMTLFTACGLLYGYSRSCMKGIGGDIWYYIHMAYEDWLKTQDPNVSVKYPISWISSISQLNVRRVPGNTCLSALYAGGGSIKKPANGSKGSGGVMRIAPIPLYAGANGHFDQKYNLRSCAETAAITHGHPLGWLSAAAMGNLLYDIMLNFSIFYAIQDTVLILEREFGNYPETRRLTALLKNAKILADTSSQTSSVNLIAEFDIMEQLGEGWVGEEALAVGLFCMMACMGRGTDLCLLNAVKHRGDSDTVGSIAGQLWGAYFGVQAFEWNEQLLSSLELKDVILEIADDLVNDCQMSEYGAYNDPAWSSKYLCGGSSGYQPGTDVHWYQTFSSEPVNSYSAVYKKTGAKDDGTEVVQNIPYEIRLEPDSSIQGGDGQYIFSHLSCDPDAAEAGKPGFGFVQSPQLHPGTNKYSCQHGWLRCHPDGSAEGYYMGLPFQLIPNRIEHSLEIFSRTSPDPWIGSIRRRTGDWNDPIEIELRQRPRRTFCEALALAAVNFCLKRSGI</sequence>
<gene>
    <name evidence="5" type="ORF">IAA07_03750</name>
</gene>
<comment type="caution">
    <text evidence="5">The sequence shown here is derived from an EMBL/GenBank/DDBJ whole genome shotgun (WGS) entry which is preliminary data.</text>
</comment>
<dbReference type="InterPro" id="IPR050792">
    <property type="entry name" value="ADP-ribosylglycohydrolase"/>
</dbReference>
<keyword evidence="3" id="KW-0460">Magnesium</keyword>
<reference evidence="5" key="2">
    <citation type="submission" date="2021-04" db="EMBL/GenBank/DDBJ databases">
        <authorList>
            <person name="Gilroy R."/>
        </authorList>
    </citation>
    <scope>NUCLEOTIDE SEQUENCE</scope>
    <source>
        <strain evidence="5">CHK178-16964</strain>
    </source>
</reference>
<feature type="binding site" evidence="3">
    <location>
        <position position="492"/>
    </location>
    <ligand>
        <name>Mg(2+)</name>
        <dbReference type="ChEBI" id="CHEBI:18420"/>
        <label>1</label>
    </ligand>
</feature>
<dbReference type="InterPro" id="IPR002589">
    <property type="entry name" value="Macro_dom"/>
</dbReference>
<keyword evidence="3" id="KW-0479">Metal-binding</keyword>
<evidence type="ECO:0000313" key="5">
    <source>
        <dbReference type="EMBL" id="HJA70681.1"/>
    </source>
</evidence>